<feature type="chain" id="PRO_5011490461" description="EF hand" evidence="2">
    <location>
        <begin position="22"/>
        <end position="89"/>
    </location>
</feature>
<evidence type="ECO:0008006" key="5">
    <source>
        <dbReference type="Google" id="ProtNLM"/>
    </source>
</evidence>
<name>A0A1H3EL45_9BACT</name>
<dbReference type="AlphaFoldDB" id="A0A1H3EL45"/>
<organism evidence="3 4">
    <name type="scientific">Hymenobacter psychrophilus</name>
    <dbReference type="NCBI Taxonomy" id="651662"/>
    <lineage>
        <taxon>Bacteria</taxon>
        <taxon>Pseudomonadati</taxon>
        <taxon>Bacteroidota</taxon>
        <taxon>Cytophagia</taxon>
        <taxon>Cytophagales</taxon>
        <taxon>Hymenobacteraceae</taxon>
        <taxon>Hymenobacter</taxon>
    </lineage>
</organism>
<dbReference type="Proteomes" id="UP000199249">
    <property type="component" value="Unassembled WGS sequence"/>
</dbReference>
<dbReference type="OrthoDB" id="886878at2"/>
<keyword evidence="2" id="KW-0732">Signal</keyword>
<feature type="signal peptide" evidence="2">
    <location>
        <begin position="1"/>
        <end position="21"/>
    </location>
</feature>
<dbReference type="EMBL" id="FNOV01000003">
    <property type="protein sequence ID" value="SDX79287.1"/>
    <property type="molecule type" value="Genomic_DNA"/>
</dbReference>
<feature type="compositionally biased region" description="Basic and acidic residues" evidence="1">
    <location>
        <begin position="36"/>
        <end position="49"/>
    </location>
</feature>
<feature type="compositionally biased region" description="Basic and acidic residues" evidence="1">
    <location>
        <begin position="77"/>
        <end position="89"/>
    </location>
</feature>
<protein>
    <recommendedName>
        <fullName evidence="5">EF hand</fullName>
    </recommendedName>
</protein>
<proteinExistence type="predicted"/>
<evidence type="ECO:0000313" key="4">
    <source>
        <dbReference type="Proteomes" id="UP000199249"/>
    </source>
</evidence>
<evidence type="ECO:0000256" key="1">
    <source>
        <dbReference type="SAM" id="MobiDB-lite"/>
    </source>
</evidence>
<sequence>MKITLLRPLAAALLLTGFLTACNTGNENGATNVELGDNKSLDPGARRPDNQGADSVTSGLQPDTSGVTLEQQYKNAADTHDRNRDGLAD</sequence>
<accession>A0A1H3EL45</accession>
<dbReference type="PROSITE" id="PS51257">
    <property type="entry name" value="PROKAR_LIPOPROTEIN"/>
    <property type="match status" value="1"/>
</dbReference>
<feature type="compositionally biased region" description="Polar residues" evidence="1">
    <location>
        <begin position="52"/>
        <end position="74"/>
    </location>
</feature>
<reference evidence="4" key="1">
    <citation type="submission" date="2016-10" db="EMBL/GenBank/DDBJ databases">
        <authorList>
            <person name="Varghese N."/>
            <person name="Submissions S."/>
        </authorList>
    </citation>
    <scope>NUCLEOTIDE SEQUENCE [LARGE SCALE GENOMIC DNA]</scope>
    <source>
        <strain evidence="4">CGMCC 1.8975</strain>
    </source>
</reference>
<evidence type="ECO:0000313" key="3">
    <source>
        <dbReference type="EMBL" id="SDX79287.1"/>
    </source>
</evidence>
<gene>
    <name evidence="3" type="ORF">SAMN04488069_103193</name>
</gene>
<evidence type="ECO:0000256" key="2">
    <source>
        <dbReference type="SAM" id="SignalP"/>
    </source>
</evidence>
<keyword evidence="4" id="KW-1185">Reference proteome</keyword>
<feature type="region of interest" description="Disordered" evidence="1">
    <location>
        <begin position="27"/>
        <end position="89"/>
    </location>
</feature>
<dbReference type="RefSeq" id="WP_092738511.1">
    <property type="nucleotide sequence ID" value="NZ_FNOV01000003.1"/>
</dbReference>